<dbReference type="GO" id="GO:0005643">
    <property type="term" value="C:nuclear pore"/>
    <property type="evidence" value="ECO:0007669"/>
    <property type="project" value="TreeGrafter"/>
</dbReference>
<dbReference type="GO" id="GO:0008139">
    <property type="term" value="F:nuclear localization sequence binding"/>
    <property type="evidence" value="ECO:0007669"/>
    <property type="project" value="TreeGrafter"/>
</dbReference>
<dbReference type="Proteomes" id="UP000824540">
    <property type="component" value="Unassembled WGS sequence"/>
</dbReference>
<dbReference type="PANTHER" id="PTHR23193:SF21">
    <property type="entry name" value="NUCLEAR PORE COMPLEX PROTEIN NUP214"/>
    <property type="match status" value="1"/>
</dbReference>
<gene>
    <name evidence="1" type="ORF">JZ751_008204</name>
</gene>
<dbReference type="GO" id="GO:0017056">
    <property type="term" value="F:structural constituent of nuclear pore"/>
    <property type="evidence" value="ECO:0007669"/>
    <property type="project" value="TreeGrafter"/>
</dbReference>
<dbReference type="InterPro" id="IPR026054">
    <property type="entry name" value="Nucleoporin"/>
</dbReference>
<dbReference type="AlphaFoldDB" id="A0A8T2MUG5"/>
<sequence>MYQYVKFAVEDVNDVLDLEWEKHLEKRKKQRHLVIPEREALFTALSNNLDIIHQQEHKLKGLVKALQSLRLYGKTSTWAAPSRPSPPPVQQ</sequence>
<evidence type="ECO:0000313" key="2">
    <source>
        <dbReference type="Proteomes" id="UP000824540"/>
    </source>
</evidence>
<protein>
    <submittedName>
        <fullName evidence="1">Uncharacterized protein</fullName>
    </submittedName>
</protein>
<comment type="caution">
    <text evidence="1">The sequence shown here is derived from an EMBL/GenBank/DDBJ whole genome shotgun (WGS) entry which is preliminary data.</text>
</comment>
<dbReference type="PANTHER" id="PTHR23193">
    <property type="entry name" value="NUCLEAR PORE COMPLEX PROTEIN NUP"/>
    <property type="match status" value="1"/>
</dbReference>
<proteinExistence type="predicted"/>
<keyword evidence="2" id="KW-1185">Reference proteome</keyword>
<dbReference type="EMBL" id="JAFBMS010001515">
    <property type="protein sequence ID" value="KAG9329052.1"/>
    <property type="molecule type" value="Genomic_DNA"/>
</dbReference>
<dbReference type="GO" id="GO:0006606">
    <property type="term" value="P:protein import into nucleus"/>
    <property type="evidence" value="ECO:0007669"/>
    <property type="project" value="TreeGrafter"/>
</dbReference>
<evidence type="ECO:0000313" key="1">
    <source>
        <dbReference type="EMBL" id="KAG9329052.1"/>
    </source>
</evidence>
<dbReference type="GO" id="GO:0006405">
    <property type="term" value="P:RNA export from nucleus"/>
    <property type="evidence" value="ECO:0007669"/>
    <property type="project" value="TreeGrafter"/>
</dbReference>
<name>A0A8T2MUG5_9TELE</name>
<dbReference type="OrthoDB" id="248320at2759"/>
<feature type="non-terminal residue" evidence="1">
    <location>
        <position position="1"/>
    </location>
</feature>
<organism evidence="1 2">
    <name type="scientific">Albula glossodonta</name>
    <name type="common">roundjaw bonefish</name>
    <dbReference type="NCBI Taxonomy" id="121402"/>
    <lineage>
        <taxon>Eukaryota</taxon>
        <taxon>Metazoa</taxon>
        <taxon>Chordata</taxon>
        <taxon>Craniata</taxon>
        <taxon>Vertebrata</taxon>
        <taxon>Euteleostomi</taxon>
        <taxon>Actinopterygii</taxon>
        <taxon>Neopterygii</taxon>
        <taxon>Teleostei</taxon>
        <taxon>Albuliformes</taxon>
        <taxon>Albulidae</taxon>
        <taxon>Albula</taxon>
    </lineage>
</organism>
<accession>A0A8T2MUG5</accession>
<reference evidence="1" key="1">
    <citation type="thesis" date="2021" institute="BYU ScholarsArchive" country="Provo, UT, USA">
        <title>Applications of and Algorithms for Genome Assembly and Genomic Analyses with an Emphasis on Marine Teleosts.</title>
        <authorList>
            <person name="Pickett B.D."/>
        </authorList>
    </citation>
    <scope>NUCLEOTIDE SEQUENCE</scope>
    <source>
        <strain evidence="1">HI-2016</strain>
    </source>
</reference>